<reference evidence="1" key="2">
    <citation type="submission" date="2020-05" db="UniProtKB">
        <authorList>
            <consortium name="EnsemblMetazoa"/>
        </authorList>
    </citation>
    <scope>IDENTIFICATION</scope>
    <source>
        <strain evidence="1">LVP_AGWG</strain>
    </source>
</reference>
<evidence type="ECO:0000313" key="2">
    <source>
        <dbReference type="Proteomes" id="UP000008820"/>
    </source>
</evidence>
<dbReference type="EnsemblMetazoa" id="AAEL003842-RA">
    <property type="protein sequence ID" value="AAEL003842-PA"/>
    <property type="gene ID" value="AAEL003842"/>
</dbReference>
<dbReference type="AlphaFoldDB" id="A0A1S4F660"/>
<name>A0A1S4F660_AEDAE</name>
<reference evidence="1 2" key="1">
    <citation type="submission" date="2017-06" db="EMBL/GenBank/DDBJ databases">
        <title>Aedes aegypti genome working group (AGWG) sequencing and assembly.</title>
        <authorList>
            <consortium name="Aedes aegypti Genome Working Group (AGWG)"/>
            <person name="Matthews B.J."/>
        </authorList>
    </citation>
    <scope>NUCLEOTIDE SEQUENCE [LARGE SCALE GENOMIC DNA]</scope>
    <source>
        <strain evidence="1 2">LVP_AGWG</strain>
    </source>
</reference>
<keyword evidence="2" id="KW-1185">Reference proteome</keyword>
<dbReference type="InParanoid" id="A0A1S4F660"/>
<accession>A0A1S4F660</accession>
<protein>
    <submittedName>
        <fullName evidence="1">Uncharacterized protein</fullName>
    </submittedName>
</protein>
<dbReference type="Proteomes" id="UP000008820">
    <property type="component" value="Chromosome 3"/>
</dbReference>
<dbReference type="VEuPathDB" id="VectorBase:AAEL003842"/>
<proteinExistence type="predicted"/>
<sequence>MKFTIVSCIALLCFASIVSAQSEDSSVEHEDLDQLEVDYNDLNLARASLSQQRNRCRSMGNCVHDQICDSNCKKFGYKDGECSGRSCICCA</sequence>
<evidence type="ECO:0000313" key="1">
    <source>
        <dbReference type="EnsemblMetazoa" id="AAEL003842-PA"/>
    </source>
</evidence>
<organism evidence="1 2">
    <name type="scientific">Aedes aegypti</name>
    <name type="common">Yellowfever mosquito</name>
    <name type="synonym">Culex aegypti</name>
    <dbReference type="NCBI Taxonomy" id="7159"/>
    <lineage>
        <taxon>Eukaryota</taxon>
        <taxon>Metazoa</taxon>
        <taxon>Ecdysozoa</taxon>
        <taxon>Arthropoda</taxon>
        <taxon>Hexapoda</taxon>
        <taxon>Insecta</taxon>
        <taxon>Pterygota</taxon>
        <taxon>Neoptera</taxon>
        <taxon>Endopterygota</taxon>
        <taxon>Diptera</taxon>
        <taxon>Nematocera</taxon>
        <taxon>Culicoidea</taxon>
        <taxon>Culicidae</taxon>
        <taxon>Culicinae</taxon>
        <taxon>Aedini</taxon>
        <taxon>Aedes</taxon>
        <taxon>Stegomyia</taxon>
    </lineage>
</organism>